<keyword evidence="2" id="KW-1185">Reference proteome</keyword>
<organism evidence="1 2">
    <name type="scientific">Brucella endophytica</name>
    <dbReference type="NCBI Taxonomy" id="1963359"/>
    <lineage>
        <taxon>Bacteria</taxon>
        <taxon>Pseudomonadati</taxon>
        <taxon>Pseudomonadota</taxon>
        <taxon>Alphaproteobacteria</taxon>
        <taxon>Hyphomicrobiales</taxon>
        <taxon>Brucellaceae</taxon>
        <taxon>Brucella/Ochrobactrum group</taxon>
        <taxon>Brucella</taxon>
    </lineage>
</organism>
<reference evidence="1" key="2">
    <citation type="submission" date="2020-09" db="EMBL/GenBank/DDBJ databases">
        <authorList>
            <person name="Sun Q."/>
            <person name="Zhou Y."/>
        </authorList>
    </citation>
    <scope>NUCLEOTIDE SEQUENCE</scope>
    <source>
        <strain evidence="1">CGMCC 1.15082</strain>
    </source>
</reference>
<proteinExistence type="predicted"/>
<dbReference type="SUPFAM" id="SSF52799">
    <property type="entry name" value="(Phosphotyrosine protein) phosphatases II"/>
    <property type="match status" value="1"/>
</dbReference>
<protein>
    <submittedName>
        <fullName evidence="1">Protein-tyrosine-phosphatase</fullName>
    </submittedName>
</protein>
<dbReference type="Gene3D" id="3.90.190.10">
    <property type="entry name" value="Protein tyrosine phosphatase superfamily"/>
    <property type="match status" value="1"/>
</dbReference>
<dbReference type="RefSeq" id="WP_188824164.1">
    <property type="nucleotide sequence ID" value="NZ_BMHH01000007.1"/>
</dbReference>
<reference evidence="1" key="1">
    <citation type="journal article" date="2014" name="Int. J. Syst. Evol. Microbiol.">
        <title>Complete genome sequence of Corynebacterium casei LMG S-19264T (=DSM 44701T), isolated from a smear-ripened cheese.</title>
        <authorList>
            <consortium name="US DOE Joint Genome Institute (JGI-PGF)"/>
            <person name="Walter F."/>
            <person name="Albersmeier A."/>
            <person name="Kalinowski J."/>
            <person name="Ruckert C."/>
        </authorList>
    </citation>
    <scope>NUCLEOTIDE SEQUENCE</scope>
    <source>
        <strain evidence="1">CGMCC 1.15082</strain>
    </source>
</reference>
<gene>
    <name evidence="1" type="ORF">GCM10011491_21430</name>
</gene>
<accession>A0A916SC11</accession>
<dbReference type="EMBL" id="BMHH01000007">
    <property type="protein sequence ID" value="GGA93048.1"/>
    <property type="molecule type" value="Genomic_DNA"/>
</dbReference>
<evidence type="ECO:0000313" key="1">
    <source>
        <dbReference type="EMBL" id="GGA93048.1"/>
    </source>
</evidence>
<dbReference type="AlphaFoldDB" id="A0A916SC11"/>
<evidence type="ECO:0000313" key="2">
    <source>
        <dbReference type="Proteomes" id="UP000646478"/>
    </source>
</evidence>
<comment type="caution">
    <text evidence="1">The sequence shown here is derived from an EMBL/GenBank/DDBJ whole genome shotgun (WGS) entry which is preliminary data.</text>
</comment>
<name>A0A916SC11_9HYPH</name>
<dbReference type="InterPro" id="IPR029021">
    <property type="entry name" value="Prot-tyrosine_phosphatase-like"/>
</dbReference>
<sequence length="171" mass="18098">MPDIVVSPLSRLAETVLAHGPRDMVTLLNTGTPVERPDCIAAERHLVLGFNDIVEELPGMTAPAAEHVEKLIGFAHGWDRRAPLLIHCFAGISRSTAAAYIVASALNPETGAVKLATLLRQRAPSATPNIRLVRLADDLLGRGGRMVDAVTAIGRGAEAFEGVPFVLPLGV</sequence>
<dbReference type="Proteomes" id="UP000646478">
    <property type="component" value="Unassembled WGS sequence"/>
</dbReference>